<protein>
    <recommendedName>
        <fullName evidence="8">Rhodopsin domain-containing protein</fullName>
    </recommendedName>
</protein>
<evidence type="ECO:0000256" key="5">
    <source>
        <dbReference type="ARBA" id="ARBA00038359"/>
    </source>
</evidence>
<organism evidence="9 10">
    <name type="scientific">Cladorrhinum samala</name>
    <dbReference type="NCBI Taxonomy" id="585594"/>
    <lineage>
        <taxon>Eukaryota</taxon>
        <taxon>Fungi</taxon>
        <taxon>Dikarya</taxon>
        <taxon>Ascomycota</taxon>
        <taxon>Pezizomycotina</taxon>
        <taxon>Sordariomycetes</taxon>
        <taxon>Sordariomycetidae</taxon>
        <taxon>Sordariales</taxon>
        <taxon>Podosporaceae</taxon>
        <taxon>Cladorrhinum</taxon>
    </lineage>
</organism>
<dbReference type="PANTHER" id="PTHR33048:SF47">
    <property type="entry name" value="INTEGRAL MEMBRANE PROTEIN-RELATED"/>
    <property type="match status" value="1"/>
</dbReference>
<evidence type="ECO:0000313" key="10">
    <source>
        <dbReference type="Proteomes" id="UP001321749"/>
    </source>
</evidence>
<dbReference type="Pfam" id="PF20684">
    <property type="entry name" value="Fung_rhodopsin"/>
    <property type="match status" value="1"/>
</dbReference>
<comment type="similarity">
    <text evidence="5">Belongs to the SAT4 family.</text>
</comment>
<name>A0AAV9H930_9PEZI</name>
<feature type="transmembrane region" description="Helical" evidence="7">
    <location>
        <begin position="25"/>
        <end position="45"/>
    </location>
</feature>
<keyword evidence="10" id="KW-1185">Reference proteome</keyword>
<evidence type="ECO:0000256" key="7">
    <source>
        <dbReference type="SAM" id="Phobius"/>
    </source>
</evidence>
<dbReference type="PANTHER" id="PTHR33048">
    <property type="entry name" value="PTH11-LIKE INTEGRAL MEMBRANE PROTEIN (AFU_ORTHOLOGUE AFUA_5G11245)"/>
    <property type="match status" value="1"/>
</dbReference>
<evidence type="ECO:0000256" key="2">
    <source>
        <dbReference type="ARBA" id="ARBA00022692"/>
    </source>
</evidence>
<dbReference type="InterPro" id="IPR052337">
    <property type="entry name" value="SAT4-like"/>
</dbReference>
<feature type="transmembrane region" description="Helical" evidence="7">
    <location>
        <begin position="216"/>
        <end position="236"/>
    </location>
</feature>
<evidence type="ECO:0000256" key="6">
    <source>
        <dbReference type="SAM" id="MobiDB-lite"/>
    </source>
</evidence>
<evidence type="ECO:0000256" key="3">
    <source>
        <dbReference type="ARBA" id="ARBA00022989"/>
    </source>
</evidence>
<sequence length="412" mass="45176">MSSTDQTAQATGPAYHVGESRSEDLIAIVTCMVTLSTAILILRLWTRFSIQGVSLAADDWTILASWVFSLAFTVNVCTQTKFGLGKHVGDLPPTTNFAASLELFYFGEATYYVTVSLTKMSILFLYLRLIPSPTYKIVNWTMMAFVALTGISCTIAGIFQCNPIPKAWHTDLEGTCFNQVALFLANAGLNIFQDLIIYVLPVRTLWSLQLPRKQRVALVVVFVIGAFVCITGVLRLQSLTMASVSKDPTWDNYGAAIWSSIESNVGIVCASLAHLKPMIARYAPRLLSIKGNTRLPDERSGPTKELSNLEAGMSSSGKSAAVKSRCSKPFGILTQMELEETESSTLGRKNSHPEFKPMNDYSSEHESDIGAHKPTTPLDMSRQTSAIQKTTRVTISYGDRDVLPDQRGLGGY</sequence>
<keyword evidence="3 7" id="KW-1133">Transmembrane helix</keyword>
<feature type="transmembrane region" description="Helical" evidence="7">
    <location>
        <begin position="180"/>
        <end position="200"/>
    </location>
</feature>
<dbReference type="GO" id="GO:0016020">
    <property type="term" value="C:membrane"/>
    <property type="evidence" value="ECO:0007669"/>
    <property type="project" value="UniProtKB-SubCell"/>
</dbReference>
<feature type="transmembrane region" description="Helical" evidence="7">
    <location>
        <begin position="109"/>
        <end position="130"/>
    </location>
</feature>
<keyword evidence="4 7" id="KW-0472">Membrane</keyword>
<gene>
    <name evidence="9" type="ORF">QBC42DRAFT_236810</name>
</gene>
<dbReference type="Proteomes" id="UP001321749">
    <property type="component" value="Unassembled WGS sequence"/>
</dbReference>
<accession>A0AAV9H930</accession>
<evidence type="ECO:0000259" key="8">
    <source>
        <dbReference type="Pfam" id="PF20684"/>
    </source>
</evidence>
<comment type="caution">
    <text evidence="9">The sequence shown here is derived from an EMBL/GenBank/DDBJ whole genome shotgun (WGS) entry which is preliminary data.</text>
</comment>
<reference evidence="9" key="1">
    <citation type="journal article" date="2023" name="Mol. Phylogenet. Evol.">
        <title>Genome-scale phylogeny and comparative genomics of the fungal order Sordariales.</title>
        <authorList>
            <person name="Hensen N."/>
            <person name="Bonometti L."/>
            <person name="Westerberg I."/>
            <person name="Brannstrom I.O."/>
            <person name="Guillou S."/>
            <person name="Cros-Aarteil S."/>
            <person name="Calhoun S."/>
            <person name="Haridas S."/>
            <person name="Kuo A."/>
            <person name="Mondo S."/>
            <person name="Pangilinan J."/>
            <person name="Riley R."/>
            <person name="LaButti K."/>
            <person name="Andreopoulos B."/>
            <person name="Lipzen A."/>
            <person name="Chen C."/>
            <person name="Yan M."/>
            <person name="Daum C."/>
            <person name="Ng V."/>
            <person name="Clum A."/>
            <person name="Steindorff A."/>
            <person name="Ohm R.A."/>
            <person name="Martin F."/>
            <person name="Silar P."/>
            <person name="Natvig D.O."/>
            <person name="Lalanne C."/>
            <person name="Gautier V."/>
            <person name="Ament-Velasquez S.L."/>
            <person name="Kruys A."/>
            <person name="Hutchinson M.I."/>
            <person name="Powell A.J."/>
            <person name="Barry K."/>
            <person name="Miller A.N."/>
            <person name="Grigoriev I.V."/>
            <person name="Debuchy R."/>
            <person name="Gladieux P."/>
            <person name="Hiltunen Thoren M."/>
            <person name="Johannesson H."/>
        </authorList>
    </citation>
    <scope>NUCLEOTIDE SEQUENCE</scope>
    <source>
        <strain evidence="9">PSN324</strain>
    </source>
</reference>
<feature type="domain" description="Rhodopsin" evidence="8">
    <location>
        <begin position="42"/>
        <end position="281"/>
    </location>
</feature>
<keyword evidence="2 7" id="KW-0812">Transmembrane</keyword>
<feature type="compositionally biased region" description="Polar residues" evidence="6">
    <location>
        <begin position="381"/>
        <end position="391"/>
    </location>
</feature>
<dbReference type="InterPro" id="IPR049326">
    <property type="entry name" value="Rhodopsin_dom_fungi"/>
</dbReference>
<feature type="region of interest" description="Disordered" evidence="6">
    <location>
        <begin position="337"/>
        <end position="391"/>
    </location>
</feature>
<feature type="region of interest" description="Disordered" evidence="6">
    <location>
        <begin position="293"/>
        <end position="314"/>
    </location>
</feature>
<dbReference type="EMBL" id="MU865127">
    <property type="protein sequence ID" value="KAK4457233.1"/>
    <property type="molecule type" value="Genomic_DNA"/>
</dbReference>
<proteinExistence type="inferred from homology"/>
<feature type="transmembrane region" description="Helical" evidence="7">
    <location>
        <begin position="137"/>
        <end position="160"/>
    </location>
</feature>
<evidence type="ECO:0000313" key="9">
    <source>
        <dbReference type="EMBL" id="KAK4457233.1"/>
    </source>
</evidence>
<reference evidence="9" key="2">
    <citation type="submission" date="2023-06" db="EMBL/GenBank/DDBJ databases">
        <authorList>
            <consortium name="Lawrence Berkeley National Laboratory"/>
            <person name="Mondo S.J."/>
            <person name="Hensen N."/>
            <person name="Bonometti L."/>
            <person name="Westerberg I."/>
            <person name="Brannstrom I.O."/>
            <person name="Guillou S."/>
            <person name="Cros-Aarteil S."/>
            <person name="Calhoun S."/>
            <person name="Haridas S."/>
            <person name="Kuo A."/>
            <person name="Pangilinan J."/>
            <person name="Riley R."/>
            <person name="Labutti K."/>
            <person name="Andreopoulos B."/>
            <person name="Lipzen A."/>
            <person name="Chen C."/>
            <person name="Yanf M."/>
            <person name="Daum C."/>
            <person name="Ng V."/>
            <person name="Clum A."/>
            <person name="Steindorff A."/>
            <person name="Ohm R."/>
            <person name="Martin F."/>
            <person name="Silar P."/>
            <person name="Natvig D."/>
            <person name="Lalanne C."/>
            <person name="Gautier V."/>
            <person name="Ament-Velasquez S.L."/>
            <person name="Kruys A."/>
            <person name="Hutchinson M.I."/>
            <person name="Powell A.J."/>
            <person name="Barry K."/>
            <person name="Miller A.N."/>
            <person name="Grigoriev I.V."/>
            <person name="Debuchy R."/>
            <person name="Gladieux P."/>
            <person name="Thoren M.H."/>
            <person name="Johannesson H."/>
        </authorList>
    </citation>
    <scope>NUCLEOTIDE SEQUENCE</scope>
    <source>
        <strain evidence="9">PSN324</strain>
    </source>
</reference>
<feature type="compositionally biased region" description="Basic and acidic residues" evidence="6">
    <location>
        <begin position="351"/>
        <end position="371"/>
    </location>
</feature>
<evidence type="ECO:0000256" key="1">
    <source>
        <dbReference type="ARBA" id="ARBA00004141"/>
    </source>
</evidence>
<comment type="subcellular location">
    <subcellularLocation>
        <location evidence="1">Membrane</location>
        <topology evidence="1">Multi-pass membrane protein</topology>
    </subcellularLocation>
</comment>
<dbReference type="AlphaFoldDB" id="A0AAV9H930"/>
<evidence type="ECO:0000256" key="4">
    <source>
        <dbReference type="ARBA" id="ARBA00023136"/>
    </source>
</evidence>
<feature type="transmembrane region" description="Helical" evidence="7">
    <location>
        <begin position="57"/>
        <end position="76"/>
    </location>
</feature>